<keyword evidence="8" id="KW-1185">Reference proteome</keyword>
<dbReference type="GO" id="GO:0007165">
    <property type="term" value="P:signal transduction"/>
    <property type="evidence" value="ECO:0007669"/>
    <property type="project" value="TreeGrafter"/>
</dbReference>
<dbReference type="EMBL" id="CP003315">
    <property type="protein sequence ID" value="AFA41316.1"/>
    <property type="molecule type" value="Genomic_DNA"/>
</dbReference>
<dbReference type="GO" id="GO:0006020">
    <property type="term" value="P:inositol metabolic process"/>
    <property type="evidence" value="ECO:0007669"/>
    <property type="project" value="TreeGrafter"/>
</dbReference>
<dbReference type="HOGENOM" id="CLU_044118_0_0_6"/>
<reference evidence="7 8" key="1">
    <citation type="journal article" date="2012" name="MBio">
        <title>Insight into the transmission biology and species-specific functional capabilities of tsetse (Diptera: glossinidae) obligate symbiont wigglesworthia.</title>
        <authorList>
            <person name="Rio R.V."/>
            <person name="Symula R.E."/>
            <person name="Wang J."/>
            <person name="Lohs C."/>
            <person name="Wu Y.N."/>
            <person name="Snyder A.K."/>
            <person name="Bjornson R.D."/>
            <person name="Oshima K."/>
            <person name="Biehl B.S."/>
            <person name="Perna N.T."/>
            <person name="Hattori M."/>
            <person name="Aksoy S."/>
        </authorList>
    </citation>
    <scope>NUCLEOTIDE SEQUENCE [LARGE SCALE GENOMIC DNA]</scope>
    <source>
        <strain evidence="7">WGM</strain>
    </source>
</reference>
<keyword evidence="5 6" id="KW-0460">Magnesium</keyword>
<dbReference type="eggNOG" id="COG0483">
    <property type="taxonomic scope" value="Bacteria"/>
</dbReference>
<keyword evidence="6" id="KW-0378">Hydrolase</keyword>
<dbReference type="EC" id="3.1.3.25" evidence="6"/>
<feature type="binding site" evidence="5">
    <location>
        <position position="82"/>
    </location>
    <ligand>
        <name>Mg(2+)</name>
        <dbReference type="ChEBI" id="CHEBI:18420"/>
        <label>1</label>
        <note>catalytic</note>
    </ligand>
</feature>
<dbReference type="GO" id="GO:0046872">
    <property type="term" value="F:metal ion binding"/>
    <property type="evidence" value="ECO:0007669"/>
    <property type="project" value="UniProtKB-KW"/>
</dbReference>
<organism evidence="7 8">
    <name type="scientific">Wigglesworthia glossinidia endosymbiont of Glossina morsitans morsitans</name>
    <name type="common">Yale colony</name>
    <dbReference type="NCBI Taxonomy" id="1142511"/>
    <lineage>
        <taxon>Bacteria</taxon>
        <taxon>Pseudomonadati</taxon>
        <taxon>Pseudomonadota</taxon>
        <taxon>Gammaproteobacteria</taxon>
        <taxon>Enterobacterales</taxon>
        <taxon>Erwiniaceae</taxon>
        <taxon>Wigglesworthia</taxon>
    </lineage>
</organism>
<evidence type="ECO:0000256" key="6">
    <source>
        <dbReference type="RuleBase" id="RU364068"/>
    </source>
</evidence>
<accession>H6Q533</accession>
<comment type="cofactor">
    <cofactor evidence="2 5 6">
        <name>Mg(2+)</name>
        <dbReference type="ChEBI" id="CHEBI:18420"/>
    </cofactor>
</comment>
<dbReference type="RefSeq" id="WP_014354255.1">
    <property type="nucleotide sequence ID" value="NC_016893.1"/>
</dbReference>
<protein>
    <recommendedName>
        <fullName evidence="6">Inositol-1-monophosphatase</fullName>
        <ecNumber evidence="6">3.1.3.25</ecNumber>
    </recommendedName>
</protein>
<dbReference type="STRING" id="1142511.WIGMOR_0493"/>
<proteinExistence type="inferred from homology"/>
<dbReference type="KEGG" id="wgl:WIGMOR_0493"/>
<evidence type="ECO:0000256" key="2">
    <source>
        <dbReference type="ARBA" id="ARBA00001946"/>
    </source>
</evidence>
<sequence length="261" mass="29745">MHPILNIAIYAVREAGKLINKNYGMLFSINNIEHNKNLLNVSHTSALLIKNIINKFYPKHIFFNIYQNDKPRFFSKIKWIVDPLNGFENFINNLPHFSISIAVQVNLKTEIAVIYDPIRNELFSAIRGKGAQLNGYRVRIKKHKNLAYSILSSTSDFIKNKHDCNFIKQLFLKYQSFRCTGSIALDLAYVAAGRFSAFFNMKSKIKKIFVGGELLIRESGGIVTDFIGGHDYLVSGNILAGNPYIVKEILLDIKNNLNLKN</sequence>
<dbReference type="SUPFAM" id="SSF56655">
    <property type="entry name" value="Carbohydrate phosphatase"/>
    <property type="match status" value="1"/>
</dbReference>
<keyword evidence="4" id="KW-0805">Transcription regulation</keyword>
<name>H6Q533_WIGGL</name>
<dbReference type="InterPro" id="IPR033942">
    <property type="entry name" value="IMPase"/>
</dbReference>
<keyword evidence="4" id="KW-0889">Transcription antitermination</keyword>
<dbReference type="Proteomes" id="UP000009061">
    <property type="component" value="Chromosome"/>
</dbReference>
<evidence type="ECO:0000256" key="4">
    <source>
        <dbReference type="ARBA" id="ARBA00022814"/>
    </source>
</evidence>
<keyword evidence="5 6" id="KW-0479">Metal-binding</keyword>
<dbReference type="PRINTS" id="PR00377">
    <property type="entry name" value="IMPHPHTASES"/>
</dbReference>
<evidence type="ECO:0000256" key="1">
    <source>
        <dbReference type="ARBA" id="ARBA00001033"/>
    </source>
</evidence>
<dbReference type="AlphaFoldDB" id="H6Q533"/>
<dbReference type="PANTHER" id="PTHR20854">
    <property type="entry name" value="INOSITOL MONOPHOSPHATASE"/>
    <property type="match status" value="1"/>
</dbReference>
<keyword evidence="4" id="KW-0804">Transcription</keyword>
<dbReference type="OrthoDB" id="9785695at2"/>
<evidence type="ECO:0000313" key="7">
    <source>
        <dbReference type="EMBL" id="AFA41316.1"/>
    </source>
</evidence>
<dbReference type="GO" id="GO:0008934">
    <property type="term" value="F:inositol monophosphate 1-phosphatase activity"/>
    <property type="evidence" value="ECO:0007669"/>
    <property type="project" value="InterPro"/>
</dbReference>
<dbReference type="PANTHER" id="PTHR20854:SF4">
    <property type="entry name" value="INOSITOL-1-MONOPHOSPHATASE-RELATED"/>
    <property type="match status" value="1"/>
</dbReference>
<dbReference type="GO" id="GO:0031564">
    <property type="term" value="P:transcription antitermination"/>
    <property type="evidence" value="ECO:0007669"/>
    <property type="project" value="UniProtKB-KW"/>
</dbReference>
<evidence type="ECO:0000256" key="5">
    <source>
        <dbReference type="PIRSR" id="PIRSR600760-2"/>
    </source>
</evidence>
<dbReference type="Gene3D" id="3.40.190.80">
    <property type="match status" value="1"/>
</dbReference>
<comment type="similarity">
    <text evidence="3 6">Belongs to the inositol monophosphatase superfamily.</text>
</comment>
<evidence type="ECO:0000313" key="8">
    <source>
        <dbReference type="Proteomes" id="UP000009061"/>
    </source>
</evidence>
<dbReference type="InterPro" id="IPR000760">
    <property type="entry name" value="Inositol_monophosphatase-like"/>
</dbReference>
<evidence type="ECO:0000256" key="3">
    <source>
        <dbReference type="ARBA" id="ARBA00009759"/>
    </source>
</evidence>
<gene>
    <name evidence="7" type="primary">suhB</name>
    <name evidence="7" type="ORF">WIGMOR_0493</name>
</gene>
<comment type="catalytic activity">
    <reaction evidence="1 6">
        <text>a myo-inositol phosphate + H2O = myo-inositol + phosphate</text>
        <dbReference type="Rhea" id="RHEA:24056"/>
        <dbReference type="ChEBI" id="CHEBI:15377"/>
        <dbReference type="ChEBI" id="CHEBI:17268"/>
        <dbReference type="ChEBI" id="CHEBI:43474"/>
        <dbReference type="ChEBI" id="CHEBI:84139"/>
        <dbReference type="EC" id="3.1.3.25"/>
    </reaction>
</comment>
<feature type="binding site" evidence="5">
    <location>
        <position position="84"/>
    </location>
    <ligand>
        <name>Mg(2+)</name>
        <dbReference type="ChEBI" id="CHEBI:18420"/>
        <label>1</label>
        <note>catalytic</note>
    </ligand>
</feature>
<dbReference type="CDD" id="cd01639">
    <property type="entry name" value="IMPase"/>
    <property type="match status" value="1"/>
</dbReference>
<dbReference type="Pfam" id="PF00459">
    <property type="entry name" value="Inositol_P"/>
    <property type="match status" value="1"/>
</dbReference>
<dbReference type="Gene3D" id="3.30.540.10">
    <property type="entry name" value="Fructose-1,6-Bisphosphatase, subunit A, domain 1"/>
    <property type="match status" value="1"/>
</dbReference>